<evidence type="ECO:0000256" key="8">
    <source>
        <dbReference type="RuleBase" id="RU366074"/>
    </source>
</evidence>
<evidence type="ECO:0000256" key="1">
    <source>
        <dbReference type="ARBA" id="ARBA00005194"/>
    </source>
</evidence>
<keyword evidence="6 8" id="KW-0275">Fatty acid biosynthesis</keyword>
<dbReference type="PROSITE" id="PS00061">
    <property type="entry name" value="ADH_SHORT"/>
    <property type="match status" value="1"/>
</dbReference>
<keyword evidence="8" id="KW-0444">Lipid biosynthesis</keyword>
<dbReference type="EC" id="1.1.1.100" evidence="3 8"/>
<comment type="caution">
    <text evidence="10">The sequence shown here is derived from an EMBL/GenBank/DDBJ whole genome shotgun (WGS) entry which is preliminary data.</text>
</comment>
<protein>
    <recommendedName>
        <fullName evidence="3 8">3-oxoacyl-[acyl-carrier-protein] reductase</fullName>
        <ecNumber evidence="3 8">1.1.1.100</ecNumber>
    </recommendedName>
</protein>
<evidence type="ECO:0000256" key="3">
    <source>
        <dbReference type="ARBA" id="ARBA00012948"/>
    </source>
</evidence>
<comment type="similarity">
    <text evidence="2 8">Belongs to the short-chain dehydrogenases/reductases (SDR) family.</text>
</comment>
<dbReference type="NCBIfam" id="NF005559">
    <property type="entry name" value="PRK07231.1"/>
    <property type="match status" value="1"/>
</dbReference>
<dbReference type="EMBL" id="MPTB01000006">
    <property type="protein sequence ID" value="OMD50790.1"/>
    <property type="molecule type" value="Genomic_DNA"/>
</dbReference>
<dbReference type="InterPro" id="IPR002347">
    <property type="entry name" value="SDR_fam"/>
</dbReference>
<dbReference type="PANTHER" id="PTHR42879">
    <property type="entry name" value="3-OXOACYL-(ACYL-CARRIER-PROTEIN) REDUCTASE"/>
    <property type="match status" value="1"/>
</dbReference>
<dbReference type="CDD" id="cd05333">
    <property type="entry name" value="BKR_SDR_c"/>
    <property type="match status" value="1"/>
</dbReference>
<dbReference type="InterPro" id="IPR057326">
    <property type="entry name" value="KR_dom"/>
</dbReference>
<dbReference type="Proteomes" id="UP000187412">
    <property type="component" value="Unassembled WGS sequence"/>
</dbReference>
<dbReference type="PRINTS" id="PR00081">
    <property type="entry name" value="GDHRDH"/>
</dbReference>
<comment type="catalytic activity">
    <reaction evidence="7 8">
        <text>a (3R)-hydroxyacyl-[ACP] + NADP(+) = a 3-oxoacyl-[ACP] + NADPH + H(+)</text>
        <dbReference type="Rhea" id="RHEA:17397"/>
        <dbReference type="Rhea" id="RHEA-COMP:9916"/>
        <dbReference type="Rhea" id="RHEA-COMP:9945"/>
        <dbReference type="ChEBI" id="CHEBI:15378"/>
        <dbReference type="ChEBI" id="CHEBI:57783"/>
        <dbReference type="ChEBI" id="CHEBI:58349"/>
        <dbReference type="ChEBI" id="CHEBI:78776"/>
        <dbReference type="ChEBI" id="CHEBI:78827"/>
        <dbReference type="EC" id="1.1.1.100"/>
    </reaction>
</comment>
<reference evidence="10 11" key="1">
    <citation type="submission" date="2016-10" db="EMBL/GenBank/DDBJ databases">
        <title>Paenibacillus species isolates.</title>
        <authorList>
            <person name="Beno S.M."/>
        </authorList>
    </citation>
    <scope>NUCLEOTIDE SEQUENCE [LARGE SCALE GENOMIC DNA]</scope>
    <source>
        <strain evidence="10 11">FSL H7-0744</strain>
    </source>
</reference>
<organism evidence="10 11">
    <name type="scientific">Paenibacillus borealis</name>
    <dbReference type="NCBI Taxonomy" id="160799"/>
    <lineage>
        <taxon>Bacteria</taxon>
        <taxon>Bacillati</taxon>
        <taxon>Bacillota</taxon>
        <taxon>Bacilli</taxon>
        <taxon>Bacillales</taxon>
        <taxon>Paenibacillaceae</taxon>
        <taxon>Paenibacillus</taxon>
    </lineage>
</organism>
<proteinExistence type="inferred from homology"/>
<comment type="subunit">
    <text evidence="8">Homotetramer.</text>
</comment>
<dbReference type="InterPro" id="IPR036291">
    <property type="entry name" value="NAD(P)-bd_dom_sf"/>
</dbReference>
<name>A0ABX3HLS4_PAEBO</name>
<evidence type="ECO:0000256" key="4">
    <source>
        <dbReference type="ARBA" id="ARBA00022832"/>
    </source>
</evidence>
<dbReference type="InterPro" id="IPR011284">
    <property type="entry name" value="3oxo_ACP_reduc"/>
</dbReference>
<dbReference type="InterPro" id="IPR020904">
    <property type="entry name" value="Sc_DH/Rdtase_CS"/>
</dbReference>
<dbReference type="Gene3D" id="3.40.50.720">
    <property type="entry name" value="NAD(P)-binding Rossmann-like Domain"/>
    <property type="match status" value="1"/>
</dbReference>
<evidence type="ECO:0000256" key="2">
    <source>
        <dbReference type="ARBA" id="ARBA00006484"/>
    </source>
</evidence>
<dbReference type="NCBIfam" id="NF009466">
    <property type="entry name" value="PRK12826.1-2"/>
    <property type="match status" value="1"/>
</dbReference>
<comment type="function">
    <text evidence="8">Catalyzes the NADPH-dependent reduction of beta-ketoacyl-ACP substrates to beta-hydroxyacyl-ACP products, the first reductive step in the elongation cycle of fatty acid biosynthesis.</text>
</comment>
<dbReference type="NCBIfam" id="TIGR01830">
    <property type="entry name" value="3oxo_ACP_reduc"/>
    <property type="match status" value="1"/>
</dbReference>
<comment type="pathway">
    <text evidence="1 8">Lipid metabolism; fatty acid biosynthesis.</text>
</comment>
<keyword evidence="4 8" id="KW-0276">Fatty acid metabolism</keyword>
<dbReference type="PRINTS" id="PR00080">
    <property type="entry name" value="SDRFAMILY"/>
</dbReference>
<sequence>MADLGLKDKVAIITGGTRGLGRAMAQRLAEEKAKVVITGTNEELAKQTANEIAKTYSIETLGLKHDVSSEESTKEVVKAVIKTFNKIDILVNNAGVIRDAGLLMMKKEDWDLVLGINLTGAFNCIKYVSKRMLKNKSGRIVNIASVVGLMGNAGQANYSASKAGMIGLTKTAAKELAERGITVNAIAPGYISTDMTHTLSDEVSKEMLSRIPVKSYGTPDDVADCVLFLVSDRSRYITGQVINVDGGMLM</sequence>
<dbReference type="SUPFAM" id="SSF51735">
    <property type="entry name" value="NAD(P)-binding Rossmann-fold domains"/>
    <property type="match status" value="1"/>
</dbReference>
<dbReference type="InterPro" id="IPR050259">
    <property type="entry name" value="SDR"/>
</dbReference>
<keyword evidence="8" id="KW-0443">Lipid metabolism</keyword>
<keyword evidence="5 8" id="KW-0560">Oxidoreductase</keyword>
<dbReference type="Pfam" id="PF13561">
    <property type="entry name" value="adh_short_C2"/>
    <property type="match status" value="1"/>
</dbReference>
<dbReference type="RefSeq" id="WP_076109809.1">
    <property type="nucleotide sequence ID" value="NZ_MPTB01000006.1"/>
</dbReference>
<evidence type="ECO:0000256" key="5">
    <source>
        <dbReference type="ARBA" id="ARBA00023002"/>
    </source>
</evidence>
<evidence type="ECO:0000313" key="11">
    <source>
        <dbReference type="Proteomes" id="UP000187412"/>
    </source>
</evidence>
<dbReference type="PANTHER" id="PTHR42879:SF2">
    <property type="entry name" value="3-OXOACYL-[ACYL-CARRIER-PROTEIN] REDUCTASE FABG"/>
    <property type="match status" value="1"/>
</dbReference>
<keyword evidence="11" id="KW-1185">Reference proteome</keyword>
<evidence type="ECO:0000256" key="6">
    <source>
        <dbReference type="ARBA" id="ARBA00023160"/>
    </source>
</evidence>
<gene>
    <name evidence="10" type="ORF">BSK56_06400</name>
</gene>
<dbReference type="SMART" id="SM00822">
    <property type="entry name" value="PKS_KR"/>
    <property type="match status" value="1"/>
</dbReference>
<feature type="domain" description="Ketoreductase" evidence="9">
    <location>
        <begin position="9"/>
        <end position="189"/>
    </location>
</feature>
<evidence type="ECO:0000259" key="9">
    <source>
        <dbReference type="SMART" id="SM00822"/>
    </source>
</evidence>
<evidence type="ECO:0000256" key="7">
    <source>
        <dbReference type="ARBA" id="ARBA00048508"/>
    </source>
</evidence>
<evidence type="ECO:0000313" key="10">
    <source>
        <dbReference type="EMBL" id="OMD50790.1"/>
    </source>
</evidence>
<keyword evidence="8" id="KW-0521">NADP</keyword>
<accession>A0ABX3HLS4</accession>